<evidence type="ECO:0000313" key="8">
    <source>
        <dbReference type="Proteomes" id="UP000288716"/>
    </source>
</evidence>
<dbReference type="SMART" id="SM00185">
    <property type="entry name" value="ARM"/>
    <property type="match status" value="4"/>
</dbReference>
<dbReference type="STRING" id="299467.A0A443SF73"/>
<dbReference type="GO" id="GO:0005739">
    <property type="term" value="C:mitochondrion"/>
    <property type="evidence" value="ECO:0007669"/>
    <property type="project" value="UniProtKB-SubCell"/>
</dbReference>
<dbReference type="PANTHER" id="PTHR10957">
    <property type="entry name" value="RAP1 GTPASE-GDP DISSOCIATION STIMULATOR 1"/>
    <property type="match status" value="1"/>
</dbReference>
<dbReference type="SUPFAM" id="SSF48371">
    <property type="entry name" value="ARM repeat"/>
    <property type="match status" value="1"/>
</dbReference>
<dbReference type="InterPro" id="IPR011989">
    <property type="entry name" value="ARM-like"/>
</dbReference>
<dbReference type="EMBL" id="NCKV01002989">
    <property type="protein sequence ID" value="RWS26173.1"/>
    <property type="molecule type" value="Genomic_DNA"/>
</dbReference>
<comment type="caution">
    <text evidence="7">The sequence shown here is derived from an EMBL/GenBank/DDBJ whole genome shotgun (WGS) entry which is preliminary data.</text>
</comment>
<comment type="subcellular location">
    <subcellularLocation>
        <location evidence="3">Cytoplasm</location>
        <location evidence="3">Cytosol</location>
    </subcellularLocation>
    <subcellularLocation>
        <location evidence="2">Endoplasmic reticulum</location>
    </subcellularLocation>
    <subcellularLocation>
        <location evidence="1">Mitochondrion</location>
    </subcellularLocation>
</comment>
<evidence type="ECO:0000256" key="6">
    <source>
        <dbReference type="ARBA" id="ARBA00023128"/>
    </source>
</evidence>
<dbReference type="InterPro" id="IPR000225">
    <property type="entry name" value="Armadillo"/>
</dbReference>
<gene>
    <name evidence="7" type="ORF">B4U80_03883</name>
</gene>
<keyword evidence="4" id="KW-0963">Cytoplasm</keyword>
<evidence type="ECO:0000256" key="3">
    <source>
        <dbReference type="ARBA" id="ARBA00004514"/>
    </source>
</evidence>
<accession>A0A443SF73</accession>
<evidence type="ECO:0000256" key="4">
    <source>
        <dbReference type="ARBA" id="ARBA00022490"/>
    </source>
</evidence>
<dbReference type="VEuPathDB" id="VectorBase:LDEU005867"/>
<dbReference type="GO" id="GO:0005783">
    <property type="term" value="C:endoplasmic reticulum"/>
    <property type="evidence" value="ECO:0007669"/>
    <property type="project" value="UniProtKB-SubCell"/>
</dbReference>
<dbReference type="GO" id="GO:0005829">
    <property type="term" value="C:cytosol"/>
    <property type="evidence" value="ECO:0007669"/>
    <property type="project" value="UniProtKB-SubCell"/>
</dbReference>
<dbReference type="InterPro" id="IPR016024">
    <property type="entry name" value="ARM-type_fold"/>
</dbReference>
<dbReference type="Gene3D" id="1.25.10.10">
    <property type="entry name" value="Leucine-rich Repeat Variant"/>
    <property type="match status" value="1"/>
</dbReference>
<dbReference type="OrthoDB" id="26149at2759"/>
<keyword evidence="5" id="KW-0256">Endoplasmic reticulum</keyword>
<proteinExistence type="predicted"/>
<feature type="non-terminal residue" evidence="7">
    <location>
        <position position="382"/>
    </location>
</feature>
<dbReference type="Pfam" id="PF00514">
    <property type="entry name" value="Arm"/>
    <property type="match status" value="1"/>
</dbReference>
<dbReference type="InterPro" id="IPR040144">
    <property type="entry name" value="RAP1GDS1"/>
</dbReference>
<sequence>MDQILSRLQQLRDPHQNESKALQLCVDVINELNKDLDSKEIDTELLIDSGFIEFCVDVFENHSTLNNESKRIVAEVIAEIAKIENSRIPCSEEGIMKPLIAMLSDSDKKLVMQSCRAIGNVCYDNDIGRKVFADKRGIHELLALMNRLHDEFPQNMNKDAGVPNGRLLAVVSGCLLNSTNTFEYALEIAIEEGLIDVLLKYLRKFLSINEEIAIHCLLLLHCLADSDLGLSHICEITVLKELISLLDGNITEATVEALVEFFTNLSEDDSMKTKMTQLGLPQKLVELLNRNMYEDSVRKVILDFVTLILTEDVSMNLLYDSGNGDLYKQCTAWINSKDESMMKFGVLAIANFARSDTNCINMVKDGVHLKLLVITKQNSTID</sequence>
<evidence type="ECO:0000256" key="1">
    <source>
        <dbReference type="ARBA" id="ARBA00004173"/>
    </source>
</evidence>
<evidence type="ECO:0000256" key="5">
    <source>
        <dbReference type="ARBA" id="ARBA00022824"/>
    </source>
</evidence>
<reference evidence="7 8" key="1">
    <citation type="journal article" date="2018" name="Gigascience">
        <title>Genomes of trombidid mites reveal novel predicted allergens and laterally-transferred genes associated with secondary metabolism.</title>
        <authorList>
            <person name="Dong X."/>
            <person name="Chaisiri K."/>
            <person name="Xia D."/>
            <person name="Armstrong S.D."/>
            <person name="Fang Y."/>
            <person name="Donnelly M.J."/>
            <person name="Kadowaki T."/>
            <person name="McGarry J.W."/>
            <person name="Darby A.C."/>
            <person name="Makepeace B.L."/>
        </authorList>
    </citation>
    <scope>NUCLEOTIDE SEQUENCE [LARGE SCALE GENOMIC DNA]</scope>
    <source>
        <strain evidence="7">UoL-UT</strain>
    </source>
</reference>
<dbReference type="GO" id="GO:0005085">
    <property type="term" value="F:guanyl-nucleotide exchange factor activity"/>
    <property type="evidence" value="ECO:0007669"/>
    <property type="project" value="InterPro"/>
</dbReference>
<dbReference type="AlphaFoldDB" id="A0A443SF73"/>
<name>A0A443SF73_9ACAR</name>
<organism evidence="7 8">
    <name type="scientific">Leptotrombidium deliense</name>
    <dbReference type="NCBI Taxonomy" id="299467"/>
    <lineage>
        <taxon>Eukaryota</taxon>
        <taxon>Metazoa</taxon>
        <taxon>Ecdysozoa</taxon>
        <taxon>Arthropoda</taxon>
        <taxon>Chelicerata</taxon>
        <taxon>Arachnida</taxon>
        <taxon>Acari</taxon>
        <taxon>Acariformes</taxon>
        <taxon>Trombidiformes</taxon>
        <taxon>Prostigmata</taxon>
        <taxon>Anystina</taxon>
        <taxon>Parasitengona</taxon>
        <taxon>Trombiculoidea</taxon>
        <taxon>Trombiculidae</taxon>
        <taxon>Leptotrombidium</taxon>
    </lineage>
</organism>
<evidence type="ECO:0000256" key="2">
    <source>
        <dbReference type="ARBA" id="ARBA00004240"/>
    </source>
</evidence>
<keyword evidence="6" id="KW-0496">Mitochondrion</keyword>
<keyword evidence="8" id="KW-1185">Reference proteome</keyword>
<evidence type="ECO:0000313" key="7">
    <source>
        <dbReference type="EMBL" id="RWS26173.1"/>
    </source>
</evidence>
<dbReference type="Proteomes" id="UP000288716">
    <property type="component" value="Unassembled WGS sequence"/>
</dbReference>
<protein>
    <submittedName>
        <fullName evidence="7">Rap1 GTPase-GDP dissociation stimulator 1-B-like protein</fullName>
    </submittedName>
</protein>